<dbReference type="GO" id="GO:0003677">
    <property type="term" value="F:DNA binding"/>
    <property type="evidence" value="ECO:0007669"/>
    <property type="project" value="UniProtKB-KW"/>
</dbReference>
<dbReference type="InterPro" id="IPR033454">
    <property type="entry name" value="RecG_wedge"/>
</dbReference>
<dbReference type="InterPro" id="IPR011545">
    <property type="entry name" value="DEAD/DEAH_box_helicase_dom"/>
</dbReference>
<dbReference type="SMART" id="SM00490">
    <property type="entry name" value="HELICc"/>
    <property type="match status" value="1"/>
</dbReference>
<dbReference type="GO" id="GO:0006281">
    <property type="term" value="P:DNA repair"/>
    <property type="evidence" value="ECO:0007669"/>
    <property type="project" value="UniProtKB-KW"/>
</dbReference>
<dbReference type="PANTHER" id="PTHR47964:SF1">
    <property type="entry name" value="ATP-DEPENDENT DNA HELICASE HOMOLOG RECG, CHLOROPLASTIC"/>
    <property type="match status" value="1"/>
</dbReference>
<keyword evidence="5" id="KW-0067">ATP-binding</keyword>
<keyword evidence="7" id="KW-0234">DNA repair</keyword>
<proteinExistence type="predicted"/>
<gene>
    <name evidence="11" type="ORF">CBO05P2_053</name>
</gene>
<dbReference type="RefSeq" id="WP_051394104.1">
    <property type="nucleotide sequence ID" value="NZ_BA000059.1"/>
</dbReference>
<dbReference type="Proteomes" id="UP000054164">
    <property type="component" value="Unassembled WGS sequence"/>
</dbReference>
<evidence type="ECO:0000256" key="8">
    <source>
        <dbReference type="ARBA" id="ARBA00049819"/>
    </source>
</evidence>
<protein>
    <recommendedName>
        <fullName evidence="8">Probable DNA 3'-5' helicase RecG</fullName>
    </recommendedName>
</protein>
<evidence type="ECO:0000256" key="1">
    <source>
        <dbReference type="ARBA" id="ARBA00022741"/>
    </source>
</evidence>
<dbReference type="PANTHER" id="PTHR47964">
    <property type="entry name" value="ATP-DEPENDENT DNA HELICASE HOMOLOG RECG, CHLOROPLASTIC"/>
    <property type="match status" value="1"/>
</dbReference>
<keyword evidence="2" id="KW-0227">DNA damage</keyword>
<dbReference type="Pfam" id="PF00271">
    <property type="entry name" value="Helicase_C"/>
    <property type="match status" value="1"/>
</dbReference>
<dbReference type="HOGENOM" id="CLU_005122_7_1_9"/>
<dbReference type="SUPFAM" id="SSF52540">
    <property type="entry name" value="P-loop containing nucleoside triphosphate hydrolases"/>
    <property type="match status" value="2"/>
</dbReference>
<dbReference type="Gene3D" id="3.40.50.300">
    <property type="entry name" value="P-loop containing nucleotide triphosphate hydrolases"/>
    <property type="match status" value="2"/>
</dbReference>
<evidence type="ECO:0000259" key="10">
    <source>
        <dbReference type="PROSITE" id="PS51194"/>
    </source>
</evidence>
<evidence type="ECO:0000256" key="7">
    <source>
        <dbReference type="ARBA" id="ARBA00023204"/>
    </source>
</evidence>
<keyword evidence="3" id="KW-0378">Hydrolase</keyword>
<dbReference type="InterPro" id="IPR012340">
    <property type="entry name" value="NA-bd_OB-fold"/>
</dbReference>
<dbReference type="AlphaFoldDB" id="A0A060N912"/>
<name>A0A060N912_CLOBO</name>
<evidence type="ECO:0000256" key="2">
    <source>
        <dbReference type="ARBA" id="ARBA00022763"/>
    </source>
</evidence>
<dbReference type="InterPro" id="IPR047112">
    <property type="entry name" value="RecG/Mfd"/>
</dbReference>
<evidence type="ECO:0000256" key="5">
    <source>
        <dbReference type="ARBA" id="ARBA00022840"/>
    </source>
</evidence>
<dbReference type="InterPro" id="IPR014001">
    <property type="entry name" value="Helicase_ATP-bd"/>
</dbReference>
<dbReference type="PROSITE" id="PS51192">
    <property type="entry name" value="HELICASE_ATP_BIND_1"/>
    <property type="match status" value="1"/>
</dbReference>
<dbReference type="GO" id="GO:0003678">
    <property type="term" value="F:DNA helicase activity"/>
    <property type="evidence" value="ECO:0007669"/>
    <property type="project" value="TreeGrafter"/>
</dbReference>
<evidence type="ECO:0000256" key="6">
    <source>
        <dbReference type="ARBA" id="ARBA00023125"/>
    </source>
</evidence>
<keyword evidence="1" id="KW-0547">Nucleotide-binding</keyword>
<dbReference type="Pfam" id="PF00270">
    <property type="entry name" value="DEAD"/>
    <property type="match status" value="1"/>
</dbReference>
<dbReference type="SUPFAM" id="SSF50249">
    <property type="entry name" value="Nucleic acid-binding proteins"/>
    <property type="match status" value="1"/>
</dbReference>
<dbReference type="InterPro" id="IPR001650">
    <property type="entry name" value="Helicase_C-like"/>
</dbReference>
<dbReference type="InterPro" id="IPR027417">
    <property type="entry name" value="P-loop_NTPase"/>
</dbReference>
<dbReference type="Gene3D" id="2.40.50.140">
    <property type="entry name" value="Nucleic acid-binding proteins"/>
    <property type="match status" value="1"/>
</dbReference>
<dbReference type="EMBL" id="BA000059">
    <property type="protein sequence ID" value="BAO05078.1"/>
    <property type="molecule type" value="Genomic_DNA"/>
</dbReference>
<evidence type="ECO:0000256" key="3">
    <source>
        <dbReference type="ARBA" id="ARBA00022801"/>
    </source>
</evidence>
<dbReference type="PROSITE" id="PS51194">
    <property type="entry name" value="HELICASE_CTER"/>
    <property type="match status" value="1"/>
</dbReference>
<dbReference type="SMART" id="SM00487">
    <property type="entry name" value="DEXDc"/>
    <property type="match status" value="1"/>
</dbReference>
<evidence type="ECO:0000259" key="9">
    <source>
        <dbReference type="PROSITE" id="PS51192"/>
    </source>
</evidence>
<feature type="domain" description="Helicase C-terminal" evidence="10">
    <location>
        <begin position="457"/>
        <end position="603"/>
    </location>
</feature>
<dbReference type="Pfam" id="PF19833">
    <property type="entry name" value="RecG_dom3_C"/>
    <property type="match status" value="1"/>
</dbReference>
<dbReference type="Pfam" id="PF17191">
    <property type="entry name" value="RecG_wedge"/>
    <property type="match status" value="1"/>
</dbReference>
<sequence>MISLDNLDIPKKKVNQFKKKNINSIEELVKFFPSKYLDFRKQQFIHQLIDGQTTSIAVTITKININKIKQYIKVNAIDDFGAPLCLIWFNNIFINKKLSINTKYIVCGTVSINYKYNNQIQIINPIYISKKTENFKKIMPVYSKITGMSYEYLTNSIEDALKLINDPEYLEENLLEQFKLQNEMEALINIHAPLYKEQIIGAKRRFIFDTLFQYQFQLENKNRKSKKKSEIKIRTLVEYQKLLDKLPFKLTQDQNKAIDTILNQMQKNKKVNTLLTADVGAGKTVIAFLIIIILVENGYQGVLMAPTSVLAKQHFNEFNKLLCDTPFKACFLNGTLKASEKKEILRGIKEGVYNIIIGTHSVIQKDVKFKKLGVAVIDEEHRFGVSQRAVLLEKTNNIHYVTMSATPIPRSLALTMYGDNIEIVTIKTMPNGRKPIKTALINNKKKAYNFMLKEIKKGHQCYFVCPLIEKSYCESMENIDSIEDIYKEMSTFFKNKDINLSMVTGKMNETQIDKEINKFKNNETQIIIATTVIEVGINVPNATTIVINNAERFGLAQLHQLRGRVGRSSLQSYCILISSKNSERLQVMTTTNDGFTIANKDLKLRGSGNLIGEEQSGKNEFVQLINNYPNLFRKIKNEIENIYKNEKRLKKYEWLLNNKEIK</sequence>
<dbReference type="InterPro" id="IPR045562">
    <property type="entry name" value="RecG_dom3_C"/>
</dbReference>
<feature type="domain" description="Helicase ATP-binding" evidence="9">
    <location>
        <begin position="264"/>
        <end position="425"/>
    </location>
</feature>
<evidence type="ECO:0000313" key="11">
    <source>
        <dbReference type="EMBL" id="BAO05078.1"/>
    </source>
</evidence>
<organism evidence="11">
    <name type="scientific">Clostridium botulinum B str. Osaka05</name>
    <dbReference type="NCBI Taxonomy" id="1407017"/>
    <lineage>
        <taxon>Bacteria</taxon>
        <taxon>Bacillati</taxon>
        <taxon>Bacillota</taxon>
        <taxon>Clostridia</taxon>
        <taxon>Eubacteriales</taxon>
        <taxon>Clostridiaceae</taxon>
        <taxon>Clostridium</taxon>
    </lineage>
</organism>
<accession>A0A060N912</accession>
<evidence type="ECO:0000256" key="4">
    <source>
        <dbReference type="ARBA" id="ARBA00022806"/>
    </source>
</evidence>
<reference evidence="11" key="1">
    <citation type="submission" date="2013-10" db="EMBL/GenBank/DDBJ databases">
        <title>Draft genome sequence of Clostridium botulinum type B strain Osaka05.</title>
        <authorList>
            <person name="Sakaguchi Y."/>
            <person name="Hosomi K."/>
            <person name="Uchiyama J."/>
            <person name="Ogura Y."/>
            <person name="Sakaguchi M."/>
            <person name="Kohda T."/>
            <person name="Mukamoto M."/>
            <person name="Misawa N."/>
            <person name="Matsuzaki S."/>
            <person name="Hayashi T."/>
            <person name="Kozaki S."/>
        </authorList>
    </citation>
    <scope>NUCLEOTIDE SEQUENCE</scope>
    <source>
        <strain evidence="11">Osaka05</strain>
    </source>
</reference>
<keyword evidence="4 11" id="KW-0347">Helicase</keyword>
<dbReference type="GO" id="GO:0016787">
    <property type="term" value="F:hydrolase activity"/>
    <property type="evidence" value="ECO:0007669"/>
    <property type="project" value="UniProtKB-KW"/>
</dbReference>
<dbReference type="GO" id="GO:0005524">
    <property type="term" value="F:ATP binding"/>
    <property type="evidence" value="ECO:0007669"/>
    <property type="project" value="UniProtKB-KW"/>
</dbReference>
<keyword evidence="6" id="KW-0238">DNA-binding</keyword>